<dbReference type="InterPro" id="IPR042099">
    <property type="entry name" value="ANL_N_sf"/>
</dbReference>
<dbReference type="PANTHER" id="PTHR22754:SF32">
    <property type="entry name" value="DISCO-INTERACTING PROTEIN 2"/>
    <property type="match status" value="1"/>
</dbReference>
<comment type="pathway">
    <text evidence="1">Lipid metabolism.</text>
</comment>
<dbReference type="Proteomes" id="UP000218067">
    <property type="component" value="Chromosome"/>
</dbReference>
<organism evidence="8 9">
    <name type="scientific">Mycobacterium ulcerans subsp. shinshuense</name>
    <dbReference type="NCBI Taxonomy" id="1124626"/>
    <lineage>
        <taxon>Bacteria</taxon>
        <taxon>Bacillati</taxon>
        <taxon>Actinomycetota</taxon>
        <taxon>Actinomycetes</taxon>
        <taxon>Mycobacteriales</taxon>
        <taxon>Mycobacteriaceae</taxon>
        <taxon>Mycobacterium</taxon>
        <taxon>Mycobacterium ulcerans group</taxon>
    </lineage>
</organism>
<protein>
    <submittedName>
        <fullName evidence="8">Fatty-acid-CoA ligase</fullName>
    </submittedName>
</protein>
<dbReference type="Gene3D" id="3.40.50.12780">
    <property type="entry name" value="N-terminal domain of ligase-like"/>
    <property type="match status" value="1"/>
</dbReference>
<accession>A0A1B4Y8U9</accession>
<gene>
    <name evidence="8" type="ORF">SHTP_4583</name>
</gene>
<dbReference type="AlphaFoldDB" id="A0A1B4Y8U9"/>
<comment type="similarity">
    <text evidence="2">Belongs to the ATP-dependent AMP-binding enzyme family.</text>
</comment>
<dbReference type="GeneID" id="93439142"/>
<evidence type="ECO:0000313" key="9">
    <source>
        <dbReference type="Proteomes" id="UP000218067"/>
    </source>
</evidence>
<dbReference type="GO" id="GO:0005886">
    <property type="term" value="C:plasma membrane"/>
    <property type="evidence" value="ECO:0007669"/>
    <property type="project" value="TreeGrafter"/>
</dbReference>
<evidence type="ECO:0000256" key="2">
    <source>
        <dbReference type="ARBA" id="ARBA00006432"/>
    </source>
</evidence>
<dbReference type="InterPro" id="IPR020845">
    <property type="entry name" value="AMP-binding_CS"/>
</dbReference>
<dbReference type="InterPro" id="IPR000873">
    <property type="entry name" value="AMP-dep_synth/lig_dom"/>
</dbReference>
<dbReference type="Gene3D" id="3.30.300.30">
    <property type="match status" value="1"/>
</dbReference>
<evidence type="ECO:0000313" key="8">
    <source>
        <dbReference type="EMBL" id="BAV43476.1"/>
    </source>
</evidence>
<dbReference type="InterPro" id="IPR045851">
    <property type="entry name" value="AMP-bd_C_sf"/>
</dbReference>
<evidence type="ECO:0000256" key="5">
    <source>
        <dbReference type="ARBA" id="ARBA00023098"/>
    </source>
</evidence>
<feature type="domain" description="AMP-binding enzyme C-terminal" evidence="7">
    <location>
        <begin position="465"/>
        <end position="565"/>
    </location>
</feature>
<dbReference type="GO" id="GO:0071766">
    <property type="term" value="P:Actinobacterium-type cell wall biogenesis"/>
    <property type="evidence" value="ECO:0007669"/>
    <property type="project" value="UniProtKB-ARBA"/>
</dbReference>
<dbReference type="PROSITE" id="PS00455">
    <property type="entry name" value="AMP_BINDING"/>
    <property type="match status" value="1"/>
</dbReference>
<evidence type="ECO:0000259" key="6">
    <source>
        <dbReference type="Pfam" id="PF00501"/>
    </source>
</evidence>
<evidence type="ECO:0000256" key="3">
    <source>
        <dbReference type="ARBA" id="ARBA00022598"/>
    </source>
</evidence>
<keyword evidence="3 8" id="KW-0436">Ligase</keyword>
<dbReference type="GO" id="GO:0070566">
    <property type="term" value="F:adenylyltransferase activity"/>
    <property type="evidence" value="ECO:0007669"/>
    <property type="project" value="TreeGrafter"/>
</dbReference>
<dbReference type="FunFam" id="3.40.50.12780:FF:000013">
    <property type="entry name" value="Long-chain-fatty-acid--AMP ligase FadD32"/>
    <property type="match status" value="1"/>
</dbReference>
<dbReference type="PANTHER" id="PTHR22754">
    <property type="entry name" value="DISCO-INTERACTING PROTEIN 2 DIP2 -RELATED"/>
    <property type="match status" value="1"/>
</dbReference>
<dbReference type="RefSeq" id="WP_096372636.1">
    <property type="nucleotide sequence ID" value="NZ_AP017624.1"/>
</dbReference>
<evidence type="ECO:0000259" key="7">
    <source>
        <dbReference type="Pfam" id="PF23024"/>
    </source>
</evidence>
<dbReference type="Pfam" id="PF00501">
    <property type="entry name" value="AMP-binding"/>
    <property type="match status" value="1"/>
</dbReference>
<dbReference type="CDD" id="cd05931">
    <property type="entry name" value="FAAL"/>
    <property type="match status" value="1"/>
</dbReference>
<proteinExistence type="inferred from homology"/>
<sequence length="584" mass="63961">MNESIPGGRVAHLPPPHPNLVERLAWRARDQPDELAMVELRGMRGETDKATYARLDARARAIAFQLKRLGNQGDRVLLVMGNCLDYVVGFLACAYARRVAVNLPVPRRAKHLDRLAHVVADCGAEVLLTSGPEAKELTASVAADLRLDFLTVLRLDWLLAIPDEDWQPVAPASKDVCLLQYTSGSTSAPRGVVVTHDNLMFNCAQIQYGFGLTAEDRALSWLPLYHDMGLILGVLTPIFAGFPVVLADPLSFVKRPDLWLRAISDYRITFTGGPNFAYDLCADAASYADLSGIDLSCWNVALNGAEPIRATTLERFNAALAPLGWAPTCMQPSYGLAENTLAVSTKIPATEPTVVEIYVAALRQSQVCAPRGDSPSRRLVSSWRILAGTMVKIVDPETGHPVGPDRVGEIWLTGRSVAKGYWGRGIQTEEVFAARLPGDPARYLRTGDLGFCRDDELFVVGRLKDLVIVHGANHYPQDLEETAEGAHPAVRLHFVAVFAEEREDREALIVVAEIRREAERGLDPRDVGQRIARAITREHEVSVDAVFLARCGEVPKTTSGKIQRSLCRELLPQGGLALHGALEK</sequence>
<dbReference type="GO" id="GO:0016874">
    <property type="term" value="F:ligase activity"/>
    <property type="evidence" value="ECO:0007669"/>
    <property type="project" value="UniProtKB-KW"/>
</dbReference>
<dbReference type="GO" id="GO:0006633">
    <property type="term" value="P:fatty acid biosynthetic process"/>
    <property type="evidence" value="ECO:0007669"/>
    <property type="project" value="TreeGrafter"/>
</dbReference>
<dbReference type="SUPFAM" id="SSF56801">
    <property type="entry name" value="Acetyl-CoA synthetase-like"/>
    <property type="match status" value="1"/>
</dbReference>
<evidence type="ECO:0000256" key="1">
    <source>
        <dbReference type="ARBA" id="ARBA00005189"/>
    </source>
</evidence>
<feature type="domain" description="AMP-dependent synthetase/ligase" evidence="6">
    <location>
        <begin position="25"/>
        <end position="422"/>
    </location>
</feature>
<dbReference type="InterPro" id="IPR040097">
    <property type="entry name" value="FAAL/FAAC"/>
</dbReference>
<keyword evidence="4" id="KW-0276">Fatty acid metabolism</keyword>
<dbReference type="Pfam" id="PF23024">
    <property type="entry name" value="AMP-dom_DIP2-like"/>
    <property type="match status" value="1"/>
</dbReference>
<dbReference type="InterPro" id="IPR025110">
    <property type="entry name" value="AMP-bd_C"/>
</dbReference>
<reference evidence="8 9" key="1">
    <citation type="submission" date="2016-08" db="EMBL/GenBank/DDBJ databases">
        <title>Complete genome sequence of Mycobacterium shinshuense, a subspecies of M. ulcerans.</title>
        <authorList>
            <person name="Yoshida M."/>
            <person name="Ogura Y."/>
            <person name="Hayashi T."/>
            <person name="Hoshino Y."/>
        </authorList>
    </citation>
    <scope>NUCLEOTIDE SEQUENCE [LARGE SCALE GENOMIC DNA]</scope>
    <source>
        <strain evidence="9">ATCC 33728</strain>
    </source>
</reference>
<name>A0A1B4Y8U9_MYCUL</name>
<evidence type="ECO:0000256" key="4">
    <source>
        <dbReference type="ARBA" id="ARBA00022832"/>
    </source>
</evidence>
<keyword evidence="5" id="KW-0443">Lipid metabolism</keyword>
<dbReference type="EMBL" id="AP017624">
    <property type="protein sequence ID" value="BAV43476.1"/>
    <property type="molecule type" value="Genomic_DNA"/>
</dbReference>